<dbReference type="Proteomes" id="UP000550787">
    <property type="component" value="Unassembled WGS sequence"/>
</dbReference>
<feature type="transmembrane region" description="Helical" evidence="8">
    <location>
        <begin position="180"/>
        <end position="198"/>
    </location>
</feature>
<dbReference type="PANTHER" id="PTHR48086:SF8">
    <property type="entry name" value="MONOCARBOXYLIC ACID PERMEASE"/>
    <property type="match status" value="1"/>
</dbReference>
<dbReference type="Gene3D" id="1.20.1730.10">
    <property type="entry name" value="Sodium/glucose cotransporter"/>
    <property type="match status" value="1"/>
</dbReference>
<comment type="subcellular location">
    <subcellularLocation>
        <location evidence="1">Membrane</location>
        <topology evidence="1">Multi-pass membrane protein</topology>
    </subcellularLocation>
</comment>
<feature type="transmembrane region" description="Helical" evidence="8">
    <location>
        <begin position="385"/>
        <end position="404"/>
    </location>
</feature>
<evidence type="ECO:0000256" key="8">
    <source>
        <dbReference type="SAM" id="Phobius"/>
    </source>
</evidence>
<evidence type="ECO:0000313" key="10">
    <source>
        <dbReference type="Proteomes" id="UP000550787"/>
    </source>
</evidence>
<dbReference type="InterPro" id="IPR001734">
    <property type="entry name" value="Na/solute_symporter"/>
</dbReference>
<keyword evidence="6 8" id="KW-0472">Membrane</keyword>
<feature type="transmembrane region" description="Helical" evidence="8">
    <location>
        <begin position="14"/>
        <end position="34"/>
    </location>
</feature>
<keyword evidence="4 8" id="KW-0812">Transmembrane</keyword>
<dbReference type="Pfam" id="PF00474">
    <property type="entry name" value="SSF"/>
    <property type="match status" value="1"/>
</dbReference>
<feature type="transmembrane region" description="Helical" evidence="8">
    <location>
        <begin position="293"/>
        <end position="317"/>
    </location>
</feature>
<proteinExistence type="inferred from homology"/>
<evidence type="ECO:0000256" key="6">
    <source>
        <dbReference type="ARBA" id="ARBA00023136"/>
    </source>
</evidence>
<feature type="transmembrane region" description="Helical" evidence="8">
    <location>
        <begin position="410"/>
        <end position="428"/>
    </location>
</feature>
<accession>A0A7W4I5E5</accession>
<comment type="caution">
    <text evidence="9">The sequence shown here is derived from an EMBL/GenBank/DDBJ whole genome shotgun (WGS) entry which is preliminary data.</text>
</comment>
<feature type="transmembrane region" description="Helical" evidence="8">
    <location>
        <begin position="435"/>
        <end position="455"/>
    </location>
</feature>
<name>A0A7W4I5E5_GLUDI</name>
<gene>
    <name evidence="9" type="ORF">HLH33_04945</name>
</gene>
<dbReference type="EMBL" id="JABEQG010000005">
    <property type="protein sequence ID" value="MBB2155660.1"/>
    <property type="molecule type" value="Genomic_DNA"/>
</dbReference>
<evidence type="ECO:0000256" key="7">
    <source>
        <dbReference type="RuleBase" id="RU362091"/>
    </source>
</evidence>
<feature type="transmembrane region" description="Helical" evidence="8">
    <location>
        <begin position="467"/>
        <end position="490"/>
    </location>
</feature>
<reference evidence="9 10" key="1">
    <citation type="submission" date="2020-04" db="EMBL/GenBank/DDBJ databases">
        <title>Description of novel Gluconacetobacter.</title>
        <authorList>
            <person name="Sombolestani A."/>
        </authorList>
    </citation>
    <scope>NUCLEOTIDE SEQUENCE [LARGE SCALE GENOMIC DNA]</scope>
    <source>
        <strain evidence="9 10">LMG 7603</strain>
    </source>
</reference>
<feature type="transmembrane region" description="Helical" evidence="8">
    <location>
        <begin position="97"/>
        <end position="120"/>
    </location>
</feature>
<dbReference type="PROSITE" id="PS50283">
    <property type="entry name" value="NA_SOLUT_SYMP_3"/>
    <property type="match status" value="1"/>
</dbReference>
<dbReference type="GO" id="GO:0022857">
    <property type="term" value="F:transmembrane transporter activity"/>
    <property type="evidence" value="ECO:0007669"/>
    <property type="project" value="InterPro"/>
</dbReference>
<evidence type="ECO:0000256" key="3">
    <source>
        <dbReference type="ARBA" id="ARBA00022448"/>
    </source>
</evidence>
<evidence type="ECO:0000256" key="1">
    <source>
        <dbReference type="ARBA" id="ARBA00004141"/>
    </source>
</evidence>
<sequence>MAAHPSGSVAPGGLAPGGLALVVFVLFFAATILLGSSVSWWRGRGTAPHGGAAGSEEWGLGGRQFGTWITWFLVGGDFYTAYTIIAVPALVYATGAFGFFALPYTIIVYPFVFLVMPVLWRIAHDGRHATAADIVRARFGSRALELAIAGSGLVAVMPYIALQLIGIRTVIAALGLPGEIPLIVAFVSLAAYTWLGGLHAPALTAFIKDIMIYVAVLAAVTVIPLHLGGYGAMFASAARHLPHPADGRALAAGQGVPYATLALSSALAAFLYPHTLTGVLAARSADTIRKNAVMLPAYTLLLGLIAMLGLMAHAAGIVTTQSSSVVPLLFLTIFPDWFSGFCFAAVAVGALVPAAVMAIGAANLVTSNIAPAWRHDVRAARVTALGVKLGALACVLFLNAQFAIDLQLLGSLWILQTFPALVLGLTRIRFSAASMLLGWAAGTAFGTIVCFHDGLKPTHLLALGGMHLAVSTGLLALLVNIGTAAITAGAQHLRPAKAP</sequence>
<dbReference type="AlphaFoldDB" id="A0A7W4I5E5"/>
<comment type="similarity">
    <text evidence="2 7">Belongs to the sodium:solute symporter (SSF) (TC 2.A.21) family.</text>
</comment>
<feature type="transmembrane region" description="Helical" evidence="8">
    <location>
        <begin position="210"/>
        <end position="235"/>
    </location>
</feature>
<protein>
    <submittedName>
        <fullName evidence="9">Sodium:solute symporter</fullName>
    </submittedName>
</protein>
<evidence type="ECO:0000256" key="2">
    <source>
        <dbReference type="ARBA" id="ARBA00006434"/>
    </source>
</evidence>
<evidence type="ECO:0000313" key="9">
    <source>
        <dbReference type="EMBL" id="MBB2155660.1"/>
    </source>
</evidence>
<organism evidence="9 10">
    <name type="scientific">Gluconacetobacter diazotrophicus</name>
    <name type="common">Acetobacter diazotrophicus</name>
    <dbReference type="NCBI Taxonomy" id="33996"/>
    <lineage>
        <taxon>Bacteria</taxon>
        <taxon>Pseudomonadati</taxon>
        <taxon>Pseudomonadota</taxon>
        <taxon>Alphaproteobacteria</taxon>
        <taxon>Acetobacterales</taxon>
        <taxon>Acetobacteraceae</taxon>
        <taxon>Gluconacetobacter</taxon>
    </lineage>
</organism>
<dbReference type="InterPro" id="IPR050277">
    <property type="entry name" value="Sodium:Solute_Symporter"/>
</dbReference>
<dbReference type="GO" id="GO:0005886">
    <property type="term" value="C:plasma membrane"/>
    <property type="evidence" value="ECO:0007669"/>
    <property type="project" value="TreeGrafter"/>
</dbReference>
<evidence type="ECO:0000256" key="5">
    <source>
        <dbReference type="ARBA" id="ARBA00022989"/>
    </source>
</evidence>
<feature type="transmembrane region" description="Helical" evidence="8">
    <location>
        <begin position="337"/>
        <end position="365"/>
    </location>
</feature>
<feature type="transmembrane region" description="Helical" evidence="8">
    <location>
        <begin position="255"/>
        <end position="272"/>
    </location>
</feature>
<dbReference type="PANTHER" id="PTHR48086">
    <property type="entry name" value="SODIUM/PROLINE SYMPORTER-RELATED"/>
    <property type="match status" value="1"/>
</dbReference>
<feature type="transmembrane region" description="Helical" evidence="8">
    <location>
        <begin position="68"/>
        <end position="91"/>
    </location>
</feature>
<dbReference type="InterPro" id="IPR038377">
    <property type="entry name" value="Na/Glc_symporter_sf"/>
</dbReference>
<keyword evidence="3" id="KW-0813">Transport</keyword>
<feature type="transmembrane region" description="Helical" evidence="8">
    <location>
        <begin position="146"/>
        <end position="174"/>
    </location>
</feature>
<keyword evidence="5 8" id="KW-1133">Transmembrane helix</keyword>
<evidence type="ECO:0000256" key="4">
    <source>
        <dbReference type="ARBA" id="ARBA00022692"/>
    </source>
</evidence>